<dbReference type="Pfam" id="PF18319">
    <property type="entry name" value="Zn_ribbon_PriA"/>
    <property type="match status" value="1"/>
</dbReference>
<reference evidence="15 16" key="1">
    <citation type="submission" date="2016-10" db="EMBL/GenBank/DDBJ databases">
        <title>Complete Genome Sequence of Peptococcaceae strain DCMF.</title>
        <authorList>
            <person name="Edwards R.J."/>
            <person name="Holland S.I."/>
            <person name="Deshpande N.P."/>
            <person name="Wong Y.K."/>
            <person name="Ertan H."/>
            <person name="Manefield M."/>
            <person name="Russell T.L."/>
            <person name="Lee M.J."/>
        </authorList>
    </citation>
    <scope>NUCLEOTIDE SEQUENCE [LARGE SCALE GENOMIC DNA]</scope>
    <source>
        <strain evidence="15 16">DCMF</strain>
    </source>
</reference>
<evidence type="ECO:0000256" key="1">
    <source>
        <dbReference type="ARBA" id="ARBA00022515"/>
    </source>
</evidence>
<evidence type="ECO:0000256" key="4">
    <source>
        <dbReference type="ARBA" id="ARBA00022741"/>
    </source>
</evidence>
<evidence type="ECO:0000256" key="3">
    <source>
        <dbReference type="ARBA" id="ARBA00022723"/>
    </source>
</evidence>
<dbReference type="GO" id="GO:0006310">
    <property type="term" value="P:DNA recombination"/>
    <property type="evidence" value="ECO:0007669"/>
    <property type="project" value="InterPro"/>
</dbReference>
<feature type="binding site" evidence="12">
    <location>
        <position position="459"/>
    </location>
    <ligand>
        <name>Zn(2+)</name>
        <dbReference type="ChEBI" id="CHEBI:29105"/>
        <label>2</label>
    </ligand>
</feature>
<feature type="binding site" evidence="12">
    <location>
        <position position="477"/>
    </location>
    <ligand>
        <name>Zn(2+)</name>
        <dbReference type="ChEBI" id="CHEBI:29105"/>
        <label>2</label>
    </ligand>
</feature>
<evidence type="ECO:0000256" key="10">
    <source>
        <dbReference type="ARBA" id="ARBA00023235"/>
    </source>
</evidence>
<keyword evidence="1 12" id="KW-0639">Primosome</keyword>
<dbReference type="Pfam" id="PF17764">
    <property type="entry name" value="PriA_3primeBD"/>
    <property type="match status" value="1"/>
</dbReference>
<evidence type="ECO:0000259" key="14">
    <source>
        <dbReference type="PROSITE" id="PS51194"/>
    </source>
</evidence>
<dbReference type="PANTHER" id="PTHR30580">
    <property type="entry name" value="PRIMOSOMAL PROTEIN N"/>
    <property type="match status" value="1"/>
</dbReference>
<dbReference type="InterPro" id="IPR011545">
    <property type="entry name" value="DEAD/DEAH_box_helicase_dom"/>
</dbReference>
<dbReference type="EMBL" id="CP017634">
    <property type="protein sequence ID" value="ATW24699.1"/>
    <property type="molecule type" value="Genomic_DNA"/>
</dbReference>
<dbReference type="EC" id="5.6.2.4" evidence="12"/>
<name>A0A3G1KQF4_FORW1</name>
<dbReference type="PANTHER" id="PTHR30580:SF0">
    <property type="entry name" value="PRIMOSOMAL PROTEIN N"/>
    <property type="match status" value="1"/>
</dbReference>
<dbReference type="HAMAP" id="MF_00983">
    <property type="entry name" value="PriA"/>
    <property type="match status" value="1"/>
</dbReference>
<keyword evidence="5 12" id="KW-0378">Hydrolase</keyword>
<evidence type="ECO:0000256" key="6">
    <source>
        <dbReference type="ARBA" id="ARBA00022806"/>
    </source>
</evidence>
<evidence type="ECO:0000256" key="2">
    <source>
        <dbReference type="ARBA" id="ARBA00022705"/>
    </source>
</evidence>
<evidence type="ECO:0000256" key="7">
    <source>
        <dbReference type="ARBA" id="ARBA00022833"/>
    </source>
</evidence>
<keyword evidence="2 12" id="KW-0235">DNA replication</keyword>
<dbReference type="FunFam" id="3.40.50.300:FF:000489">
    <property type="entry name" value="Primosome assembly protein PriA"/>
    <property type="match status" value="1"/>
</dbReference>
<dbReference type="OrthoDB" id="9759544at2"/>
<dbReference type="Pfam" id="PF00270">
    <property type="entry name" value="DEAD"/>
    <property type="match status" value="1"/>
</dbReference>
<dbReference type="GO" id="GO:0003677">
    <property type="term" value="F:DNA binding"/>
    <property type="evidence" value="ECO:0007669"/>
    <property type="project" value="UniProtKB-UniRule"/>
</dbReference>
<keyword evidence="7 12" id="KW-0862">Zinc</keyword>
<dbReference type="GO" id="GO:0043138">
    <property type="term" value="F:3'-5' DNA helicase activity"/>
    <property type="evidence" value="ECO:0007669"/>
    <property type="project" value="UniProtKB-EC"/>
</dbReference>
<dbReference type="CDD" id="cd17929">
    <property type="entry name" value="DEXHc_priA"/>
    <property type="match status" value="1"/>
</dbReference>
<evidence type="ECO:0000313" key="16">
    <source>
        <dbReference type="Proteomes" id="UP000323521"/>
    </source>
</evidence>
<evidence type="ECO:0000259" key="13">
    <source>
        <dbReference type="PROSITE" id="PS51192"/>
    </source>
</evidence>
<keyword evidence="4 12" id="KW-0547">Nucleotide-binding</keyword>
<dbReference type="PROSITE" id="PS51194">
    <property type="entry name" value="HELICASE_CTER"/>
    <property type="match status" value="1"/>
</dbReference>
<proteinExistence type="inferred from homology"/>
<dbReference type="InterPro" id="IPR041222">
    <property type="entry name" value="PriA_3primeBD"/>
</dbReference>
<accession>A0A3G1KQF4</accession>
<dbReference type="KEGG" id="fwa:DCMF_07840"/>
<keyword evidence="9 12" id="KW-0238">DNA-binding</keyword>
<dbReference type="NCBIfam" id="NF004066">
    <property type="entry name" value="PRK05580.1-3"/>
    <property type="match status" value="1"/>
</dbReference>
<dbReference type="InterPro" id="IPR001650">
    <property type="entry name" value="Helicase_C-like"/>
</dbReference>
<comment type="catalytic activity">
    <reaction evidence="12">
        <text>Couples ATP hydrolysis with the unwinding of duplex DNA by translocating in the 3'-5' direction.</text>
        <dbReference type="EC" id="5.6.2.4"/>
    </reaction>
</comment>
<feature type="binding site" evidence="12">
    <location>
        <position position="490"/>
    </location>
    <ligand>
        <name>Zn(2+)</name>
        <dbReference type="ChEBI" id="CHEBI:29105"/>
        <label>1</label>
    </ligand>
</feature>
<comment type="similarity">
    <text evidence="12">Belongs to the helicase family. PriA subfamily.</text>
</comment>
<dbReference type="NCBIfam" id="TIGR00595">
    <property type="entry name" value="priA"/>
    <property type="match status" value="1"/>
</dbReference>
<evidence type="ECO:0000256" key="11">
    <source>
        <dbReference type="ARBA" id="ARBA00048988"/>
    </source>
</evidence>
<comment type="function">
    <text evidence="12">Initiates the restart of stalled replication forks, which reloads the replicative helicase on sites other than the origin of replication. Recognizes and binds to abandoned replication forks and remodels them to uncover a helicase loading site. Promotes assembly of the primosome at these replication forks.</text>
</comment>
<dbReference type="GO" id="GO:0006302">
    <property type="term" value="P:double-strand break repair"/>
    <property type="evidence" value="ECO:0007669"/>
    <property type="project" value="InterPro"/>
</dbReference>
<evidence type="ECO:0000256" key="8">
    <source>
        <dbReference type="ARBA" id="ARBA00022840"/>
    </source>
</evidence>
<comment type="catalytic activity">
    <reaction evidence="11 12">
        <text>ATP + H2O = ADP + phosphate + H(+)</text>
        <dbReference type="Rhea" id="RHEA:13065"/>
        <dbReference type="ChEBI" id="CHEBI:15377"/>
        <dbReference type="ChEBI" id="CHEBI:15378"/>
        <dbReference type="ChEBI" id="CHEBI:30616"/>
        <dbReference type="ChEBI" id="CHEBI:43474"/>
        <dbReference type="ChEBI" id="CHEBI:456216"/>
        <dbReference type="EC" id="5.6.2.4"/>
    </reaction>
</comment>
<evidence type="ECO:0000313" key="15">
    <source>
        <dbReference type="EMBL" id="ATW24699.1"/>
    </source>
</evidence>
<feature type="binding site" evidence="12">
    <location>
        <position position="487"/>
    </location>
    <ligand>
        <name>Zn(2+)</name>
        <dbReference type="ChEBI" id="CHEBI:29105"/>
        <label>1</label>
    </ligand>
</feature>
<dbReference type="SMART" id="SM00490">
    <property type="entry name" value="HELICc"/>
    <property type="match status" value="1"/>
</dbReference>
<dbReference type="GO" id="GO:0008270">
    <property type="term" value="F:zinc ion binding"/>
    <property type="evidence" value="ECO:0007669"/>
    <property type="project" value="UniProtKB-UniRule"/>
</dbReference>
<dbReference type="Gene3D" id="3.40.1440.60">
    <property type="entry name" value="PriA, 3(prime) DNA-binding domain"/>
    <property type="match status" value="1"/>
</dbReference>
<feature type="domain" description="Helicase C-terminal" evidence="14">
    <location>
        <begin position="482"/>
        <end position="641"/>
    </location>
</feature>
<evidence type="ECO:0000256" key="12">
    <source>
        <dbReference type="HAMAP-Rule" id="MF_00983"/>
    </source>
</evidence>
<gene>
    <name evidence="12" type="primary">priA</name>
    <name evidence="15" type="ORF">DCMF_07840</name>
</gene>
<dbReference type="GO" id="GO:1990077">
    <property type="term" value="C:primosome complex"/>
    <property type="evidence" value="ECO:0007669"/>
    <property type="project" value="UniProtKB-UniRule"/>
</dbReference>
<feature type="binding site" evidence="12">
    <location>
        <position position="450"/>
    </location>
    <ligand>
        <name>Zn(2+)</name>
        <dbReference type="ChEBI" id="CHEBI:29105"/>
        <label>1</label>
    </ligand>
</feature>
<dbReference type="PROSITE" id="PS51192">
    <property type="entry name" value="HELICASE_ATP_BIND_1"/>
    <property type="match status" value="1"/>
</dbReference>
<dbReference type="InterPro" id="IPR042115">
    <property type="entry name" value="PriA_3primeBD_sf"/>
</dbReference>
<dbReference type="InterPro" id="IPR005259">
    <property type="entry name" value="PriA"/>
</dbReference>
<comment type="subunit">
    <text evidence="12">Component of the replication restart primosome.</text>
</comment>
<dbReference type="InterPro" id="IPR041236">
    <property type="entry name" value="PriA_C"/>
</dbReference>
<keyword evidence="8 12" id="KW-0067">ATP-binding</keyword>
<keyword evidence="3 12" id="KW-0479">Metal-binding</keyword>
<feature type="domain" description="Helicase ATP-binding" evidence="13">
    <location>
        <begin position="219"/>
        <end position="385"/>
    </location>
</feature>
<dbReference type="Pfam" id="PF00271">
    <property type="entry name" value="Helicase_C"/>
    <property type="match status" value="1"/>
</dbReference>
<protein>
    <recommendedName>
        <fullName evidence="12">Replication restart protein PriA</fullName>
    </recommendedName>
    <alternativeName>
        <fullName evidence="12">ATP-dependent DNA helicase PriA</fullName>
        <ecNumber evidence="12">5.6.2.4</ecNumber>
    </alternativeName>
    <alternativeName>
        <fullName evidence="12">DNA 3'-5' helicase PriA</fullName>
    </alternativeName>
</protein>
<keyword evidence="6 12" id="KW-0347">Helicase</keyword>
<dbReference type="GO" id="GO:0016887">
    <property type="term" value="F:ATP hydrolysis activity"/>
    <property type="evidence" value="ECO:0007669"/>
    <property type="project" value="RHEA"/>
</dbReference>
<dbReference type="InterPro" id="IPR027417">
    <property type="entry name" value="P-loop_NTPase"/>
</dbReference>
<comment type="cofactor">
    <cofactor evidence="12">
        <name>Zn(2+)</name>
        <dbReference type="ChEBI" id="CHEBI:29105"/>
    </cofactor>
    <text evidence="12">Binds 2 zinc ions per subunit.</text>
</comment>
<feature type="binding site" evidence="12">
    <location>
        <position position="474"/>
    </location>
    <ligand>
        <name>Zn(2+)</name>
        <dbReference type="ChEBI" id="CHEBI:29105"/>
        <label>2</label>
    </ligand>
</feature>
<evidence type="ECO:0000256" key="9">
    <source>
        <dbReference type="ARBA" id="ARBA00023125"/>
    </source>
</evidence>
<feature type="binding site" evidence="12">
    <location>
        <position position="456"/>
    </location>
    <ligand>
        <name>Zn(2+)</name>
        <dbReference type="ChEBI" id="CHEBI:29105"/>
        <label>2</label>
    </ligand>
</feature>
<dbReference type="AlphaFoldDB" id="A0A3G1KQF4"/>
<dbReference type="InterPro" id="IPR014001">
    <property type="entry name" value="Helicase_ATP-bd"/>
</dbReference>
<dbReference type="Proteomes" id="UP000323521">
    <property type="component" value="Chromosome"/>
</dbReference>
<dbReference type="FunFam" id="3.40.1440.60:FF:000001">
    <property type="entry name" value="Primosomal protein N"/>
    <property type="match status" value="1"/>
</dbReference>
<dbReference type="InterPro" id="IPR040498">
    <property type="entry name" value="PriA_CRR"/>
</dbReference>
<sequence length="743" mass="82687">MPVRSQFVEVIVNKAVEAVDRIFHYQVPDRLKENVKIGSVVAMPFGREKSEGIVVGFVDEPEVKSIKEIQAVLSPAPLFHKDLIDLACWMGDYYMCPKVSALQCMLPAGLKMANEKVSAKAVDCAYLCDAGSNLPLMKVGPKQKEIVNYLQVHHGSPVSQVLSETGAPRSSLKSLLSKGLIRVSREEIYRDPYGVKNFITSVPEVLTKEQEAAVQAMEEEYVSGKKPVLLFGVTGSGKTEVYLRLIEKMIYLGKQSIVLVPEIALTPQLVAVFKSRLGEKVAVLHSGLSLGERRDAWMHIALGQIRVVVGARSAVFAPCPNLGLIIMDEEHEQSYKQDNIPRFHTREVAKERCRMQGALFVMGSATPSVETYYQAVQGAYRLVTMEKRIANRPLPFVHIVDMRQELRQGNRSIFSRLLQDKMVQRFARKEQILLFLNRRGYHTFVSCRDCGFVLQCPHCNISLTSHGGNSRLKCHYCGYSIAVPNICPQCGSGAIRHFGTGTERVEEEVKRLLPQARIARADADTTSRKGAYDEIYFGVKKGEIDVLVGTQMIAKGLDFPQVTLVGIISADLSLHLPEMRAGERAFQLITQVAGRAGRGELPGEVVLQTYSPEDPTLISASKQDYGGYYRNEIMKRETSGYPPFGTMIRVLFSGEGLTVLAKNVEIVARYIGTELTANEEILGPAPAPLEKIKDRYRMQMVIKTNDLARTRSGLARGLEQARRDGFPHKNILIAIDVEPLNMM</sequence>
<dbReference type="Pfam" id="PF18074">
    <property type="entry name" value="PriA_C"/>
    <property type="match status" value="1"/>
</dbReference>
<dbReference type="RefSeq" id="WP_148133920.1">
    <property type="nucleotide sequence ID" value="NZ_CP017634.1"/>
</dbReference>
<keyword evidence="16" id="KW-1185">Reference proteome</keyword>
<dbReference type="CDD" id="cd18804">
    <property type="entry name" value="SF2_C_priA"/>
    <property type="match status" value="1"/>
</dbReference>
<dbReference type="Gene3D" id="3.40.50.300">
    <property type="entry name" value="P-loop containing nucleotide triphosphate hydrolases"/>
    <property type="match status" value="2"/>
</dbReference>
<dbReference type="SUPFAM" id="SSF52540">
    <property type="entry name" value="P-loop containing nucleoside triphosphate hydrolases"/>
    <property type="match status" value="2"/>
</dbReference>
<dbReference type="SMART" id="SM00487">
    <property type="entry name" value="DEXDc"/>
    <property type="match status" value="1"/>
</dbReference>
<keyword evidence="10 12" id="KW-0413">Isomerase</keyword>
<dbReference type="GO" id="GO:0005524">
    <property type="term" value="F:ATP binding"/>
    <property type="evidence" value="ECO:0007669"/>
    <property type="project" value="UniProtKB-UniRule"/>
</dbReference>
<feature type="binding site" evidence="12">
    <location>
        <position position="447"/>
    </location>
    <ligand>
        <name>Zn(2+)</name>
        <dbReference type="ChEBI" id="CHEBI:29105"/>
        <label>1</label>
    </ligand>
</feature>
<dbReference type="GO" id="GO:0006269">
    <property type="term" value="P:DNA replication, synthesis of primer"/>
    <property type="evidence" value="ECO:0007669"/>
    <property type="project" value="UniProtKB-KW"/>
</dbReference>
<dbReference type="GO" id="GO:0006270">
    <property type="term" value="P:DNA replication initiation"/>
    <property type="evidence" value="ECO:0007669"/>
    <property type="project" value="TreeGrafter"/>
</dbReference>
<organism evidence="15 16">
    <name type="scientific">Formimonas warabiya</name>
    <dbReference type="NCBI Taxonomy" id="1761012"/>
    <lineage>
        <taxon>Bacteria</taxon>
        <taxon>Bacillati</taxon>
        <taxon>Bacillota</taxon>
        <taxon>Clostridia</taxon>
        <taxon>Eubacteriales</taxon>
        <taxon>Peptococcaceae</taxon>
        <taxon>Candidatus Formimonas</taxon>
    </lineage>
</organism>
<evidence type="ECO:0000256" key="5">
    <source>
        <dbReference type="ARBA" id="ARBA00022801"/>
    </source>
</evidence>